<proteinExistence type="predicted"/>
<gene>
    <name evidence="2" type="ORF">SFUL_3687</name>
</gene>
<evidence type="ECO:0000256" key="1">
    <source>
        <dbReference type="SAM" id="MobiDB-lite"/>
    </source>
</evidence>
<dbReference type="KEGG" id="sfi:SFUL_3687"/>
<organism evidence="2 3">
    <name type="scientific">Streptomyces microflavus DSM 40593</name>
    <dbReference type="NCBI Taxonomy" id="1303692"/>
    <lineage>
        <taxon>Bacteria</taxon>
        <taxon>Bacillati</taxon>
        <taxon>Actinomycetota</taxon>
        <taxon>Actinomycetes</taxon>
        <taxon>Kitasatosporales</taxon>
        <taxon>Streptomycetaceae</taxon>
        <taxon>Streptomyces</taxon>
    </lineage>
</organism>
<reference evidence="2 3" key="1">
    <citation type="submission" date="2013-04" db="EMBL/GenBank/DDBJ databases">
        <title>Complete genome sequence of Streptomyces fulvissimus.</title>
        <authorList>
            <person name="Myronovskyi M."/>
            <person name="Tokovenko B."/>
            <person name="Manderscheid N."/>
            <person name="Petzke L."/>
            <person name="Luzhetskyy A."/>
        </authorList>
    </citation>
    <scope>NUCLEOTIDE SEQUENCE [LARGE SCALE GENOMIC DNA]</scope>
    <source>
        <strain evidence="2 3">DSM 40593</strain>
    </source>
</reference>
<sequence length="503" mass="53445">MTAAVAYAAAPAVAVPCPEPPHAAAGARPRAGGGLRVRVPLRIVVGAQYRDAALSVYIKVAALAMRPEGCTAKVSVLAEYLGLSKSVTERGLKDLARPDEVDGLTEVVTTRRTLRGGRGQSAHRVVRKASETEHFVWIPVRAADALSPRLLRLYALIAYAEARNVPLAVGDLGGMLYHHTGAKAGQHLGARQAARLLEELAATGWITVHARQGLQGRHAYEAHRHPLHPAPLAPAAAPDIHDGSGADDQAGSLASREDQQTDRPVTRTGVGGGIRRRRPTGSRGPGHGEKRSNTSGPRNAEERGDLTRRAWEVLEPVRRELPSVRPFLLRRIDAEIGRQLAAGAGMERLAARLTARWASTEDPRRGDVGRWVLGSGLVRRGCRLDGCESGTTWHTGERCHLCADIAAAEAEHLAPEQPSAPQPEPSPPAPARPPTTWLPMPPPPDPGPAPTPAERKQLRQAATPAAVRQALADLGAAAAIDLYGRALVLPHLTDPEHDGGTPA</sequence>
<dbReference type="eggNOG" id="ENOG5030TIN">
    <property type="taxonomic scope" value="Bacteria"/>
</dbReference>
<dbReference type="Proteomes" id="UP000013304">
    <property type="component" value="Chromosome"/>
</dbReference>
<evidence type="ECO:0000313" key="3">
    <source>
        <dbReference type="Proteomes" id="UP000013304"/>
    </source>
</evidence>
<protein>
    <submittedName>
        <fullName evidence="2">Uncharacterized protein</fullName>
    </submittedName>
</protein>
<dbReference type="EMBL" id="CP005080">
    <property type="protein sequence ID" value="AGK78605.1"/>
    <property type="molecule type" value="Genomic_DNA"/>
</dbReference>
<name>N0CSJ1_STRMI</name>
<feature type="compositionally biased region" description="Pro residues" evidence="1">
    <location>
        <begin position="418"/>
        <end position="433"/>
    </location>
</feature>
<dbReference type="HOGENOM" id="CLU_034462_0_0_11"/>
<dbReference type="RefSeq" id="WP_015609957.1">
    <property type="nucleotide sequence ID" value="NC_021177.1"/>
</dbReference>
<feature type="region of interest" description="Disordered" evidence="1">
    <location>
        <begin position="412"/>
        <end position="465"/>
    </location>
</feature>
<feature type="compositionally biased region" description="Basic and acidic residues" evidence="1">
    <location>
        <begin position="255"/>
        <end position="265"/>
    </location>
</feature>
<dbReference type="PATRIC" id="fig|1303692.3.peg.3702"/>
<feature type="compositionally biased region" description="Pro residues" evidence="1">
    <location>
        <begin position="439"/>
        <end position="451"/>
    </location>
</feature>
<dbReference type="AlphaFoldDB" id="N0CSJ1"/>
<accession>N0CSJ1</accession>
<evidence type="ECO:0000313" key="2">
    <source>
        <dbReference type="EMBL" id="AGK78605.1"/>
    </source>
</evidence>
<feature type="region of interest" description="Disordered" evidence="1">
    <location>
        <begin position="228"/>
        <end position="304"/>
    </location>
</feature>